<dbReference type="EMBL" id="CP012154">
    <property type="protein sequence ID" value="AKS42341.1"/>
    <property type="molecule type" value="Genomic_DNA"/>
</dbReference>
<accession>A0A0K0XXK4</accession>
<dbReference type="InterPro" id="IPR029063">
    <property type="entry name" value="SAM-dependent_MTases_sf"/>
</dbReference>
<gene>
    <name evidence="1" type="ORF">WM2015_1975</name>
</gene>
<keyword evidence="2" id="KW-1185">Reference proteome</keyword>
<dbReference type="PANTHER" id="PTHR43397">
    <property type="entry name" value="ERGOTHIONEINE BIOSYNTHESIS PROTEIN 1"/>
    <property type="match status" value="1"/>
</dbReference>
<organism evidence="1 2">
    <name type="scientific">Wenzhouxiangella marina</name>
    <dbReference type="NCBI Taxonomy" id="1579979"/>
    <lineage>
        <taxon>Bacteria</taxon>
        <taxon>Pseudomonadati</taxon>
        <taxon>Pseudomonadota</taxon>
        <taxon>Gammaproteobacteria</taxon>
        <taxon>Chromatiales</taxon>
        <taxon>Wenzhouxiangellaceae</taxon>
        <taxon>Wenzhouxiangella</taxon>
    </lineage>
</organism>
<evidence type="ECO:0000313" key="2">
    <source>
        <dbReference type="Proteomes" id="UP000066624"/>
    </source>
</evidence>
<reference evidence="1 2" key="1">
    <citation type="submission" date="2015-07" db="EMBL/GenBank/DDBJ databases">
        <authorList>
            <person name="Noorani M."/>
        </authorList>
    </citation>
    <scope>NUCLEOTIDE SEQUENCE [LARGE SCALE GENOMIC DNA]</scope>
    <source>
        <strain evidence="1 2">KCTC 42284</strain>
    </source>
</reference>
<dbReference type="PIRSF" id="PIRSF018005">
    <property type="entry name" value="UCP018005"/>
    <property type="match status" value="1"/>
</dbReference>
<dbReference type="Gene3D" id="3.40.50.150">
    <property type="entry name" value="Vaccinia Virus protein VP39"/>
    <property type="match status" value="1"/>
</dbReference>
<dbReference type="InterPro" id="IPR019257">
    <property type="entry name" value="MeTrfase_dom"/>
</dbReference>
<keyword evidence="1" id="KW-0808">Transferase</keyword>
<dbReference type="SUPFAM" id="SSF53335">
    <property type="entry name" value="S-adenosyl-L-methionine-dependent methyltransferases"/>
    <property type="match status" value="1"/>
</dbReference>
<dbReference type="AlphaFoldDB" id="A0A0K0XXK4"/>
<dbReference type="InterPro" id="IPR035094">
    <property type="entry name" value="EgtD"/>
</dbReference>
<dbReference type="GO" id="GO:0032259">
    <property type="term" value="P:methylation"/>
    <property type="evidence" value="ECO:0007669"/>
    <property type="project" value="UniProtKB-KW"/>
</dbReference>
<dbReference type="GO" id="GO:0008168">
    <property type="term" value="F:methyltransferase activity"/>
    <property type="evidence" value="ECO:0007669"/>
    <property type="project" value="UniProtKB-KW"/>
</dbReference>
<keyword evidence="1" id="KW-0489">Methyltransferase</keyword>
<dbReference type="Proteomes" id="UP000066624">
    <property type="component" value="Chromosome"/>
</dbReference>
<name>A0A0K0XXK4_9GAMM</name>
<dbReference type="KEGG" id="wma:WM2015_1975"/>
<dbReference type="NCBIfam" id="TIGR03438">
    <property type="entry name" value="egtD_ergothio"/>
    <property type="match status" value="1"/>
</dbReference>
<sequence>MTARERFLADVLDGLSSRPRTLPCKYLYDARGSELFEAICETDDYYVTRADLALHEAHLGRISELIGPEAHIIEFGSGAGIKTRKLLAGLERPRAYTPIEISAAALRASERELSAAFPDIEIRAVRADYTRPIAAEDLSLDPPARRRVVYFPGSTISNFEHQDATGFLERMGRIAGPEGGILIGVDLLKPVDRLIRAYDDSEGVTARFNLNLLIRLRSELNAELELDAFAHEARFNEPFRRIEMHLVARRDTAIRLGGKEFRLTAGESIHTENSHKYSAPDFKALAATAGLRSAEVWKDPAKLFSMHWLVPAEG</sequence>
<dbReference type="PANTHER" id="PTHR43397:SF1">
    <property type="entry name" value="ERGOTHIONEINE BIOSYNTHESIS PROTEIN 1"/>
    <property type="match status" value="1"/>
</dbReference>
<dbReference type="PATRIC" id="fig|1579979.3.peg.2020"/>
<protein>
    <submittedName>
        <fullName evidence="1">Methyltransferase</fullName>
    </submittedName>
</protein>
<evidence type="ECO:0000313" key="1">
    <source>
        <dbReference type="EMBL" id="AKS42341.1"/>
    </source>
</evidence>
<dbReference type="InterPro" id="IPR017804">
    <property type="entry name" value="MeTrfase_EgtD-like"/>
</dbReference>
<dbReference type="InterPro" id="IPR051128">
    <property type="entry name" value="EgtD_Methyltrsf_superfamily"/>
</dbReference>
<dbReference type="Pfam" id="PF10017">
    <property type="entry name" value="Methyltransf_33"/>
    <property type="match status" value="1"/>
</dbReference>
<proteinExistence type="predicted"/>
<dbReference type="RefSeq" id="WP_049725910.1">
    <property type="nucleotide sequence ID" value="NZ_CP012154.1"/>
</dbReference>
<dbReference type="STRING" id="1579979.WM2015_1975"/>